<proteinExistence type="predicted"/>
<dbReference type="PANTHER" id="PTHR39189:SF1">
    <property type="entry name" value="UPF0173 METAL-DEPENDENT HYDROLASE YTKL"/>
    <property type="match status" value="1"/>
</dbReference>
<dbReference type="Pfam" id="PF13483">
    <property type="entry name" value="Lactamase_B_3"/>
    <property type="match status" value="1"/>
</dbReference>
<protein>
    <recommendedName>
        <fullName evidence="3">Lactamase</fullName>
    </recommendedName>
</protein>
<accession>A0A1G2PUR3</accession>
<sequence length="203" mass="21725">MVITYYGAACFKVQSGETVLAFNPPSKESEYKSPRFASDIVLVSSNHKDYNGWESLPGKTEGAKPFVAEGQGEYEVSGIYIKGIGSNGRNNTVYSLVLEDISICHLGALSKEMDPSLKEAVGEADILFIPIGGGELLDPQKAAGAAIHLEAKVVIPMNYDESQLKQFIKEFGAGGTVAADKLTIKKKDLAEKKGEVVVLKPVG</sequence>
<dbReference type="Gene3D" id="3.60.15.10">
    <property type="entry name" value="Ribonuclease Z/Hydroxyacylglutathione hydrolase-like"/>
    <property type="match status" value="1"/>
</dbReference>
<organism evidence="1 2">
    <name type="scientific">Candidatus Terrybacteria bacterium RIFCSPHIGHO2_02_41_19</name>
    <dbReference type="NCBI Taxonomy" id="1802364"/>
    <lineage>
        <taxon>Bacteria</taxon>
        <taxon>Candidatus Terryibacteriota</taxon>
    </lineage>
</organism>
<dbReference type="PANTHER" id="PTHR39189">
    <property type="entry name" value="UPF0173 METAL-DEPENDENT HYDROLASE YTKL"/>
    <property type="match status" value="1"/>
</dbReference>
<dbReference type="Proteomes" id="UP000178646">
    <property type="component" value="Unassembled WGS sequence"/>
</dbReference>
<dbReference type="InterPro" id="IPR036866">
    <property type="entry name" value="RibonucZ/Hydroxyglut_hydro"/>
</dbReference>
<dbReference type="SUPFAM" id="SSF56281">
    <property type="entry name" value="Metallo-hydrolase/oxidoreductase"/>
    <property type="match status" value="1"/>
</dbReference>
<dbReference type="EMBL" id="MHSU01000004">
    <property type="protein sequence ID" value="OHA51371.1"/>
    <property type="molecule type" value="Genomic_DNA"/>
</dbReference>
<name>A0A1G2PUR3_9BACT</name>
<gene>
    <name evidence="1" type="ORF">A2W59_01730</name>
</gene>
<dbReference type="AlphaFoldDB" id="A0A1G2PUR3"/>
<evidence type="ECO:0000313" key="2">
    <source>
        <dbReference type="Proteomes" id="UP000178646"/>
    </source>
</evidence>
<evidence type="ECO:0008006" key="3">
    <source>
        <dbReference type="Google" id="ProtNLM"/>
    </source>
</evidence>
<reference evidence="1 2" key="1">
    <citation type="journal article" date="2016" name="Nat. Commun.">
        <title>Thousands of microbial genomes shed light on interconnected biogeochemical processes in an aquifer system.</title>
        <authorList>
            <person name="Anantharaman K."/>
            <person name="Brown C.T."/>
            <person name="Hug L.A."/>
            <person name="Sharon I."/>
            <person name="Castelle C.J."/>
            <person name="Probst A.J."/>
            <person name="Thomas B.C."/>
            <person name="Singh A."/>
            <person name="Wilkins M.J."/>
            <person name="Karaoz U."/>
            <person name="Brodie E.L."/>
            <person name="Williams K.H."/>
            <person name="Hubbard S.S."/>
            <person name="Banfield J.F."/>
        </authorList>
    </citation>
    <scope>NUCLEOTIDE SEQUENCE [LARGE SCALE GENOMIC DNA]</scope>
</reference>
<evidence type="ECO:0000313" key="1">
    <source>
        <dbReference type="EMBL" id="OHA51371.1"/>
    </source>
</evidence>
<comment type="caution">
    <text evidence="1">The sequence shown here is derived from an EMBL/GenBank/DDBJ whole genome shotgun (WGS) entry which is preliminary data.</text>
</comment>